<evidence type="ECO:0000259" key="14">
    <source>
        <dbReference type="SMART" id="SM00760"/>
    </source>
</evidence>
<evidence type="ECO:0000256" key="3">
    <source>
        <dbReference type="ARBA" id="ARBA00022705"/>
    </source>
</evidence>
<dbReference type="Pfam" id="PF00308">
    <property type="entry name" value="Bac_DnaA"/>
    <property type="match status" value="1"/>
</dbReference>
<dbReference type="InterPro" id="IPR001957">
    <property type="entry name" value="Chromosome_initiator_DnaA"/>
</dbReference>
<feature type="region of interest" description="Domain I, interacts with DnaA modulators" evidence="8">
    <location>
        <begin position="1"/>
        <end position="91"/>
    </location>
</feature>
<keyword evidence="6 8" id="KW-0446">Lipid-binding</keyword>
<comment type="subunit">
    <text evidence="8">Oligomerizes as a right-handed, spiral filament on DNA at oriC.</text>
</comment>
<evidence type="ECO:0000256" key="8">
    <source>
        <dbReference type="HAMAP-Rule" id="MF_00377"/>
    </source>
</evidence>
<dbReference type="Gene3D" id="3.40.50.300">
    <property type="entry name" value="P-loop containing nucleotide triphosphate hydrolases"/>
    <property type="match status" value="1"/>
</dbReference>
<dbReference type="SMART" id="SM00382">
    <property type="entry name" value="AAA"/>
    <property type="match status" value="1"/>
</dbReference>
<comment type="caution">
    <text evidence="8">Lacks conserved residue(s) required for the propagation of feature annotation.</text>
</comment>
<sequence>MLKLPNDRLWQATLGELELKISKASFTTWFKNTFISQIDGNKAVVGVPNAFAKAWLEGKYHNFIIETIKSLTENEILQVEYKVESFNLKAQPENQLPQATVAESEQKAEEKNRTSKTTGLNPRYTFDNFIVGKGNELAQAAAMACAEKPGGVYNPLFIYGGTGLGKTHLMQAIGHGVQKNRPKAKVLYVSSEAFTNEFIQAIFKGSMTAFRDRWRSVDVLLVDDVQFLAGKEGTQEEFFHTFNALYQANKQIILSSDRPPKAIAALEARLLSRFEWGMIADILEPDLETRIAILRAKCKEKVCGLDDECLNFIANVIQDNIRELEGALNRIMATHNLSKKPITLESIKEILSSVSQAANAKRRNAVTPKQIIATVCQFFDVKVTEVLGQSRKSELVKPRQMIMFLMREEISASFPAIGEELGGRDHSTAMHAVDKINKQSKADPKMQQDIKLIRQRLYA</sequence>
<feature type="binding site" evidence="8">
    <location>
        <position position="167"/>
    </location>
    <ligand>
        <name>ATP</name>
        <dbReference type="ChEBI" id="CHEBI:30616"/>
    </ligand>
</feature>
<evidence type="ECO:0000256" key="10">
    <source>
        <dbReference type="RuleBase" id="RU000577"/>
    </source>
</evidence>
<dbReference type="CDD" id="cd06571">
    <property type="entry name" value="Bac_DnaA_C"/>
    <property type="match status" value="1"/>
</dbReference>
<evidence type="ECO:0000313" key="15">
    <source>
        <dbReference type="EMBL" id="PIS40612.1"/>
    </source>
</evidence>
<dbReference type="SUPFAM" id="SSF52540">
    <property type="entry name" value="P-loop containing nucleoside triphosphate hydrolases"/>
    <property type="match status" value="1"/>
</dbReference>
<name>A0A2H0YS85_9BACT</name>
<gene>
    <name evidence="8" type="primary">dnaA</name>
    <name evidence="15" type="ORF">COT26_02370</name>
</gene>
<evidence type="ECO:0000259" key="13">
    <source>
        <dbReference type="SMART" id="SM00382"/>
    </source>
</evidence>
<dbReference type="InterPro" id="IPR027417">
    <property type="entry name" value="P-loop_NTPase"/>
</dbReference>
<feature type="region of interest" description="Disordered" evidence="12">
    <location>
        <begin position="94"/>
        <end position="119"/>
    </location>
</feature>
<dbReference type="GO" id="GO:0008289">
    <property type="term" value="F:lipid binding"/>
    <property type="evidence" value="ECO:0007669"/>
    <property type="project" value="UniProtKB-KW"/>
</dbReference>
<organism evidence="15 16">
    <name type="scientific">Candidatus Kerfeldbacteria bacterium CG08_land_8_20_14_0_20_43_14</name>
    <dbReference type="NCBI Taxonomy" id="2014246"/>
    <lineage>
        <taxon>Bacteria</taxon>
        <taxon>Candidatus Kerfeldiibacteriota</taxon>
    </lineage>
</organism>
<feature type="compositionally biased region" description="Basic and acidic residues" evidence="12">
    <location>
        <begin position="104"/>
        <end position="113"/>
    </location>
</feature>
<keyword evidence="5 8" id="KW-0067">ATP-binding</keyword>
<dbReference type="AlphaFoldDB" id="A0A2H0YS85"/>
<protein>
    <recommendedName>
        <fullName evidence="8 9">Chromosomal replication initiator protein DnaA</fullName>
    </recommendedName>
</protein>
<dbReference type="GO" id="GO:0003688">
    <property type="term" value="F:DNA replication origin binding"/>
    <property type="evidence" value="ECO:0007669"/>
    <property type="project" value="UniProtKB-UniRule"/>
</dbReference>
<evidence type="ECO:0000256" key="4">
    <source>
        <dbReference type="ARBA" id="ARBA00022741"/>
    </source>
</evidence>
<dbReference type="Gene3D" id="1.10.8.60">
    <property type="match status" value="1"/>
</dbReference>
<keyword evidence="7 8" id="KW-0238">DNA-binding</keyword>
<dbReference type="Proteomes" id="UP000236845">
    <property type="component" value="Unassembled WGS sequence"/>
</dbReference>
<dbReference type="EMBL" id="PEXW01000054">
    <property type="protein sequence ID" value="PIS40612.1"/>
    <property type="molecule type" value="Genomic_DNA"/>
</dbReference>
<evidence type="ECO:0000256" key="9">
    <source>
        <dbReference type="NCBIfam" id="TIGR00362"/>
    </source>
</evidence>
<dbReference type="InterPro" id="IPR013159">
    <property type="entry name" value="DnaA_C"/>
</dbReference>
<dbReference type="Pfam" id="PF11638">
    <property type="entry name" value="DnaA_N"/>
    <property type="match status" value="1"/>
</dbReference>
<comment type="caution">
    <text evidence="15">The sequence shown here is derived from an EMBL/GenBank/DDBJ whole genome shotgun (WGS) entry which is preliminary data.</text>
</comment>
<dbReference type="NCBIfam" id="TIGR00362">
    <property type="entry name" value="DnaA"/>
    <property type="match status" value="1"/>
</dbReference>
<evidence type="ECO:0000256" key="2">
    <source>
        <dbReference type="ARBA" id="ARBA00022490"/>
    </source>
</evidence>
<keyword evidence="4 8" id="KW-0547">Nucleotide-binding</keyword>
<accession>A0A2H0YS85</accession>
<feature type="domain" description="Chromosomal replication initiator DnaA C-terminal" evidence="14">
    <location>
        <begin position="367"/>
        <end position="436"/>
    </location>
</feature>
<feature type="binding site" evidence="8">
    <location>
        <position position="166"/>
    </location>
    <ligand>
        <name>ATP</name>
        <dbReference type="ChEBI" id="CHEBI:30616"/>
    </ligand>
</feature>
<feature type="region of interest" description="Domain III, AAA+ region" evidence="8">
    <location>
        <begin position="119"/>
        <end position="335"/>
    </location>
</feature>
<dbReference type="InterPro" id="IPR010921">
    <property type="entry name" value="Trp_repressor/repl_initiator"/>
</dbReference>
<evidence type="ECO:0000256" key="11">
    <source>
        <dbReference type="RuleBase" id="RU004227"/>
    </source>
</evidence>
<evidence type="ECO:0000256" key="12">
    <source>
        <dbReference type="SAM" id="MobiDB-lite"/>
    </source>
</evidence>
<dbReference type="InterPro" id="IPR003593">
    <property type="entry name" value="AAA+_ATPase"/>
</dbReference>
<feature type="domain" description="AAA+ ATPase" evidence="13">
    <location>
        <begin position="152"/>
        <end position="283"/>
    </location>
</feature>
<dbReference type="CDD" id="cd00009">
    <property type="entry name" value="AAA"/>
    <property type="match status" value="1"/>
</dbReference>
<dbReference type="GO" id="GO:0005886">
    <property type="term" value="C:plasma membrane"/>
    <property type="evidence" value="ECO:0007669"/>
    <property type="project" value="TreeGrafter"/>
</dbReference>
<dbReference type="InterPro" id="IPR020591">
    <property type="entry name" value="Chromosome_initiator_DnaA-like"/>
</dbReference>
<dbReference type="PANTHER" id="PTHR30050">
    <property type="entry name" value="CHROMOSOMAL REPLICATION INITIATOR PROTEIN DNAA"/>
    <property type="match status" value="1"/>
</dbReference>
<evidence type="ECO:0000256" key="7">
    <source>
        <dbReference type="ARBA" id="ARBA00023125"/>
    </source>
</evidence>
<feature type="compositionally biased region" description="Polar residues" evidence="12">
    <location>
        <begin position="94"/>
        <end position="103"/>
    </location>
</feature>
<proteinExistence type="inferred from homology"/>
<dbReference type="SMART" id="SM00760">
    <property type="entry name" value="Bac_DnaA_C"/>
    <property type="match status" value="1"/>
</dbReference>
<dbReference type="GO" id="GO:0006270">
    <property type="term" value="P:DNA replication initiation"/>
    <property type="evidence" value="ECO:0007669"/>
    <property type="project" value="UniProtKB-UniRule"/>
</dbReference>
<dbReference type="InterPro" id="IPR013317">
    <property type="entry name" value="DnaA_dom"/>
</dbReference>
<dbReference type="Gene3D" id="3.30.300.180">
    <property type="match status" value="1"/>
</dbReference>
<dbReference type="InterPro" id="IPR038454">
    <property type="entry name" value="DnaA_N_sf"/>
</dbReference>
<evidence type="ECO:0000256" key="1">
    <source>
        <dbReference type="ARBA" id="ARBA00006583"/>
    </source>
</evidence>
<dbReference type="GO" id="GO:0005737">
    <property type="term" value="C:cytoplasm"/>
    <property type="evidence" value="ECO:0007669"/>
    <property type="project" value="UniProtKB-SubCell"/>
</dbReference>
<dbReference type="HAMAP" id="MF_00377">
    <property type="entry name" value="DnaA_bact"/>
    <property type="match status" value="1"/>
</dbReference>
<dbReference type="Gene3D" id="1.10.1750.10">
    <property type="match status" value="1"/>
</dbReference>
<dbReference type="GO" id="GO:0005524">
    <property type="term" value="F:ATP binding"/>
    <property type="evidence" value="ECO:0007669"/>
    <property type="project" value="UniProtKB-UniRule"/>
</dbReference>
<feature type="region of interest" description="Domain IV, binds dsDNA" evidence="8">
    <location>
        <begin position="336"/>
        <end position="459"/>
    </location>
</feature>
<dbReference type="Pfam" id="PF08299">
    <property type="entry name" value="Bac_DnaA_C"/>
    <property type="match status" value="1"/>
</dbReference>
<dbReference type="InterPro" id="IPR024633">
    <property type="entry name" value="DnaA_N_dom"/>
</dbReference>
<evidence type="ECO:0000313" key="16">
    <source>
        <dbReference type="Proteomes" id="UP000236845"/>
    </source>
</evidence>
<comment type="subcellular location">
    <subcellularLocation>
        <location evidence="8">Cytoplasm</location>
    </subcellularLocation>
</comment>
<feature type="binding site" evidence="8">
    <location>
        <position position="163"/>
    </location>
    <ligand>
        <name>ATP</name>
        <dbReference type="ChEBI" id="CHEBI:30616"/>
    </ligand>
</feature>
<reference evidence="16" key="1">
    <citation type="submission" date="2017-09" db="EMBL/GenBank/DDBJ databases">
        <title>Depth-based differentiation of microbial function through sediment-hosted aquifers and enrichment of novel symbionts in the deep terrestrial subsurface.</title>
        <authorList>
            <person name="Probst A.J."/>
            <person name="Ladd B."/>
            <person name="Jarett J.K."/>
            <person name="Geller-Mcgrath D.E."/>
            <person name="Sieber C.M.K."/>
            <person name="Emerson J.B."/>
            <person name="Anantharaman K."/>
            <person name="Thomas B.C."/>
            <person name="Malmstrom R."/>
            <person name="Stieglmeier M."/>
            <person name="Klingl A."/>
            <person name="Woyke T."/>
            <person name="Ryan C.M."/>
            <person name="Banfield J.F."/>
        </authorList>
    </citation>
    <scope>NUCLEOTIDE SEQUENCE [LARGE SCALE GENOMIC DNA]</scope>
</reference>
<keyword evidence="2 8" id="KW-0963">Cytoplasm</keyword>
<feature type="binding site" evidence="8">
    <location>
        <position position="165"/>
    </location>
    <ligand>
        <name>ATP</name>
        <dbReference type="ChEBI" id="CHEBI:30616"/>
    </ligand>
</feature>
<dbReference type="GO" id="GO:0006275">
    <property type="term" value="P:regulation of DNA replication"/>
    <property type="evidence" value="ECO:0007669"/>
    <property type="project" value="UniProtKB-UniRule"/>
</dbReference>
<comment type="similarity">
    <text evidence="1 8 11">Belongs to the DnaA family.</text>
</comment>
<keyword evidence="3 8" id="KW-0235">DNA replication</keyword>
<dbReference type="FunFam" id="3.40.50.300:FF:000668">
    <property type="entry name" value="Chromosomal replication initiator protein DnaA"/>
    <property type="match status" value="1"/>
</dbReference>
<evidence type="ECO:0000256" key="6">
    <source>
        <dbReference type="ARBA" id="ARBA00023121"/>
    </source>
</evidence>
<comment type="domain">
    <text evidence="8">Domain I is involved in oligomerization and binding regulators, domain II is flexibile and of varying length in different bacteria, domain III forms the AAA+ region, while domain IV binds dsDNA.</text>
</comment>
<evidence type="ECO:0000256" key="5">
    <source>
        <dbReference type="ARBA" id="ARBA00022840"/>
    </source>
</evidence>
<dbReference type="PRINTS" id="PR00051">
    <property type="entry name" value="DNAA"/>
</dbReference>
<comment type="function">
    <text evidence="8 10">Plays an essential role in the initiation and regulation of chromosomal replication. ATP-DnaA binds to the origin of replication (oriC) to initiate formation of the DNA replication initiation complex once per cell cycle. Binds the DnaA box (a 9 base pair repeat at the origin) and separates the double-stranded (ds)DNA. Forms a right-handed helical filament on oriC DNA; dsDNA binds to the exterior of the filament while single-stranded (ss)DNA is stabiized in the filament's interior. The ATP-DnaA-oriC complex binds and stabilizes one strand of the AT-rich DNA unwinding element (DUE), permitting loading of DNA polymerase. After initiation quickly degrades to an ADP-DnaA complex that is not apt for DNA replication. Binds acidic phospholipids.</text>
</comment>
<dbReference type="PANTHER" id="PTHR30050:SF2">
    <property type="entry name" value="CHROMOSOMAL REPLICATION INITIATOR PROTEIN DNAA"/>
    <property type="match status" value="1"/>
</dbReference>
<dbReference type="SUPFAM" id="SSF48295">
    <property type="entry name" value="TrpR-like"/>
    <property type="match status" value="1"/>
</dbReference>